<feature type="compositionally biased region" description="Basic and acidic residues" evidence="1">
    <location>
        <begin position="1"/>
        <end position="11"/>
    </location>
</feature>
<evidence type="ECO:0000256" key="1">
    <source>
        <dbReference type="SAM" id="MobiDB-lite"/>
    </source>
</evidence>
<proteinExistence type="predicted"/>
<feature type="domain" description="DUF3152" evidence="3">
    <location>
        <begin position="112"/>
        <end position="277"/>
    </location>
</feature>
<dbReference type="InterPro" id="IPR022603">
    <property type="entry name" value="DUF3152"/>
</dbReference>
<dbReference type="Pfam" id="PF11350">
    <property type="entry name" value="DUF3152"/>
    <property type="match status" value="1"/>
</dbReference>
<keyword evidence="2" id="KW-0812">Transmembrane</keyword>
<keyword evidence="5" id="KW-1185">Reference proteome</keyword>
<feature type="transmembrane region" description="Helical" evidence="2">
    <location>
        <begin position="37"/>
        <end position="59"/>
    </location>
</feature>
<keyword evidence="2" id="KW-0472">Membrane</keyword>
<reference evidence="5" key="1">
    <citation type="journal article" date="2019" name="Int. J. Syst. Evol. Microbiol.">
        <title>The Global Catalogue of Microorganisms (GCM) 10K type strain sequencing project: providing services to taxonomists for standard genome sequencing and annotation.</title>
        <authorList>
            <consortium name="The Broad Institute Genomics Platform"/>
            <consortium name="The Broad Institute Genome Sequencing Center for Infectious Disease"/>
            <person name="Wu L."/>
            <person name="Ma J."/>
        </authorList>
    </citation>
    <scope>NUCLEOTIDE SEQUENCE [LARGE SCALE GENOMIC DNA]</scope>
    <source>
        <strain evidence="5">JCM 9371</strain>
    </source>
</reference>
<accession>A0ABW2XV01</accession>
<keyword evidence="2" id="KW-1133">Transmembrane helix</keyword>
<sequence length="288" mass="30225">MPDADRSDVQKLNDPAAVSRPGGRVARLRRRRGRRMVLLAVAGAVALTAASAGAALILAPRGKGGGPHRPGAPAPAPAAAGGASRAARSGKVAAPVAPGRLVNGRRQPVAVRIPESAGGRYVLVPGTAAPPRGSRGPVVRYMVEVERGLPITGAEFAAEVHRVLNDRRSWGHGGAMRFQRVARGPVRFRVSLTSPALTDRECAPLVTGGELSCRSGIRSVINARRYGEGAATYGADLATYREYVINHEVGHALGHGHEQCPGPGRRAPVMVQQTKSLYGCRPNPWPFP</sequence>
<dbReference type="SUPFAM" id="SSF55486">
    <property type="entry name" value="Metalloproteases ('zincins'), catalytic domain"/>
    <property type="match status" value="1"/>
</dbReference>
<feature type="compositionally biased region" description="Low complexity" evidence="1">
    <location>
        <begin position="77"/>
        <end position="92"/>
    </location>
</feature>
<evidence type="ECO:0000256" key="2">
    <source>
        <dbReference type="SAM" id="Phobius"/>
    </source>
</evidence>
<protein>
    <submittedName>
        <fullName evidence="4">DUF3152 domain-containing protein</fullName>
    </submittedName>
</protein>
<feature type="region of interest" description="Disordered" evidence="1">
    <location>
        <begin position="1"/>
        <end position="24"/>
    </location>
</feature>
<dbReference type="RefSeq" id="WP_378325117.1">
    <property type="nucleotide sequence ID" value="NZ_JBHTGP010000018.1"/>
</dbReference>
<organism evidence="4 5">
    <name type="scientific">Actinomadura fibrosa</name>
    <dbReference type="NCBI Taxonomy" id="111802"/>
    <lineage>
        <taxon>Bacteria</taxon>
        <taxon>Bacillati</taxon>
        <taxon>Actinomycetota</taxon>
        <taxon>Actinomycetes</taxon>
        <taxon>Streptosporangiales</taxon>
        <taxon>Thermomonosporaceae</taxon>
        <taxon>Actinomadura</taxon>
    </lineage>
</organism>
<feature type="region of interest" description="Disordered" evidence="1">
    <location>
        <begin position="63"/>
        <end position="92"/>
    </location>
</feature>
<dbReference type="Proteomes" id="UP001597063">
    <property type="component" value="Unassembled WGS sequence"/>
</dbReference>
<evidence type="ECO:0000313" key="4">
    <source>
        <dbReference type="EMBL" id="MFD0690219.1"/>
    </source>
</evidence>
<name>A0ABW2XV01_9ACTN</name>
<comment type="caution">
    <text evidence="4">The sequence shown here is derived from an EMBL/GenBank/DDBJ whole genome shotgun (WGS) entry which is preliminary data.</text>
</comment>
<evidence type="ECO:0000259" key="3">
    <source>
        <dbReference type="Pfam" id="PF11350"/>
    </source>
</evidence>
<dbReference type="EMBL" id="JBHTGP010000018">
    <property type="protein sequence ID" value="MFD0690219.1"/>
    <property type="molecule type" value="Genomic_DNA"/>
</dbReference>
<evidence type="ECO:0000313" key="5">
    <source>
        <dbReference type="Proteomes" id="UP001597063"/>
    </source>
</evidence>
<gene>
    <name evidence="4" type="ORF">ACFQZM_37420</name>
</gene>